<dbReference type="SMART" id="SM00710">
    <property type="entry name" value="PbH1"/>
    <property type="match status" value="4"/>
</dbReference>
<feature type="active site" evidence="8">
    <location>
        <position position="323"/>
    </location>
</feature>
<feature type="chain" id="PRO_5032411023" description="Polygalacturonase" evidence="11">
    <location>
        <begin position="24"/>
        <end position="478"/>
    </location>
</feature>
<dbReference type="InterPro" id="IPR000743">
    <property type="entry name" value="Glyco_hydro_28"/>
</dbReference>
<protein>
    <recommendedName>
        <fullName evidence="14">Polygalacturonase</fullName>
    </recommendedName>
</protein>
<evidence type="ECO:0000256" key="6">
    <source>
        <dbReference type="ARBA" id="ARBA00023295"/>
    </source>
</evidence>
<dbReference type="GO" id="GO:0004650">
    <property type="term" value="F:polygalacturonase activity"/>
    <property type="evidence" value="ECO:0007669"/>
    <property type="project" value="InterPro"/>
</dbReference>
<sequence length="478" mass="50742">MGDFSRKILALCLIGLTIQSAFCSIFLPAPSPNPETDSWGGSPSPSPENGSSGTSPPPGSGIPGAPSVPGPSIPETPLAPGIPYEPSAPGPAPSAPESDLLGKIFDVTKYGAVADGKTESEVAFLSAWSAACDWNGAPTYLIPQGTFFVKPITFEGPCYNMYPLRIEIGGTLKAPSDLHAFDEPSWIIIKNLNNFSLTGNGTGILDGQGKSSWARPGCKSNNRCKQYPPIIRFQRASNATVSNITLLNSKQYHMNFLDSSNIVVSHINITAPGNSPNTDGIHISQSSNIEIISSIIGVGDDCVSIGQGSTNINVFGLRCGPGHGISVGSLGKYSREKDVTGVHVRNCTINGTTNGVRIKTWPGKHAIKAYNMTFEDIRMINVSNPIIIDQKYCPGHACESDISSVEISNIHYKNIRGTSRTVSAVKLLCSPRVPCKNIQMDDINLTYANGSTSAKSTCANIKVAHFGMQKPDPCFDSP</sequence>
<name>A0A835HVH0_9MAGN</name>
<dbReference type="PANTHER" id="PTHR31375">
    <property type="match status" value="1"/>
</dbReference>
<dbReference type="FunFam" id="2.160.20.10:FF:000004">
    <property type="entry name" value="Pectin lyase-like superfamily protein"/>
    <property type="match status" value="1"/>
</dbReference>
<evidence type="ECO:0000256" key="9">
    <source>
        <dbReference type="RuleBase" id="RU361169"/>
    </source>
</evidence>
<feature type="compositionally biased region" description="Pro residues" evidence="10">
    <location>
        <begin position="55"/>
        <end position="74"/>
    </location>
</feature>
<dbReference type="GO" id="GO:0005975">
    <property type="term" value="P:carbohydrate metabolic process"/>
    <property type="evidence" value="ECO:0007669"/>
    <property type="project" value="InterPro"/>
</dbReference>
<dbReference type="Gene3D" id="2.160.20.10">
    <property type="entry name" value="Single-stranded right-handed beta-helix, Pectin lyase-like"/>
    <property type="match status" value="1"/>
</dbReference>
<dbReference type="InterPro" id="IPR012334">
    <property type="entry name" value="Pectin_lyas_fold"/>
</dbReference>
<dbReference type="InterPro" id="IPR006626">
    <property type="entry name" value="PbH1"/>
</dbReference>
<evidence type="ECO:0000256" key="3">
    <source>
        <dbReference type="ARBA" id="ARBA00022512"/>
    </source>
</evidence>
<evidence type="ECO:0000256" key="2">
    <source>
        <dbReference type="ARBA" id="ARBA00008834"/>
    </source>
</evidence>
<evidence type="ECO:0000313" key="13">
    <source>
        <dbReference type="Proteomes" id="UP000631114"/>
    </source>
</evidence>
<dbReference type="Proteomes" id="UP000631114">
    <property type="component" value="Unassembled WGS sequence"/>
</dbReference>
<evidence type="ECO:0000313" key="12">
    <source>
        <dbReference type="EMBL" id="KAF9604033.1"/>
    </source>
</evidence>
<dbReference type="PROSITE" id="PS00502">
    <property type="entry name" value="POLYGALACTURONASE"/>
    <property type="match status" value="1"/>
</dbReference>
<comment type="similarity">
    <text evidence="2 9">Belongs to the glycosyl hydrolase 28 family.</text>
</comment>
<evidence type="ECO:0000256" key="10">
    <source>
        <dbReference type="SAM" id="MobiDB-lite"/>
    </source>
</evidence>
<reference evidence="12 13" key="1">
    <citation type="submission" date="2020-10" db="EMBL/GenBank/DDBJ databases">
        <title>The Coptis chinensis genome and diversification of protoberbering-type alkaloids.</title>
        <authorList>
            <person name="Wang B."/>
            <person name="Shu S."/>
            <person name="Song C."/>
            <person name="Liu Y."/>
        </authorList>
    </citation>
    <scope>NUCLEOTIDE SEQUENCE [LARGE SCALE GENOMIC DNA]</scope>
    <source>
        <strain evidence="12">HL-2020</strain>
        <tissue evidence="12">Leaf</tissue>
    </source>
</reference>
<keyword evidence="13" id="KW-1185">Reference proteome</keyword>
<keyword evidence="11" id="KW-0732">Signal</keyword>
<evidence type="ECO:0000256" key="1">
    <source>
        <dbReference type="ARBA" id="ARBA00004191"/>
    </source>
</evidence>
<evidence type="ECO:0008006" key="14">
    <source>
        <dbReference type="Google" id="ProtNLM"/>
    </source>
</evidence>
<dbReference type="OrthoDB" id="187139at2759"/>
<dbReference type="AlphaFoldDB" id="A0A835HVH0"/>
<evidence type="ECO:0000256" key="8">
    <source>
        <dbReference type="PROSITE-ProRule" id="PRU10052"/>
    </source>
</evidence>
<evidence type="ECO:0000256" key="5">
    <source>
        <dbReference type="ARBA" id="ARBA00022801"/>
    </source>
</evidence>
<accession>A0A835HVH0</accession>
<keyword evidence="5 9" id="KW-0378">Hydrolase</keyword>
<keyword evidence="3" id="KW-0134">Cell wall</keyword>
<keyword evidence="7" id="KW-0961">Cell wall biogenesis/degradation</keyword>
<comment type="caution">
    <text evidence="12">The sequence shown here is derived from an EMBL/GenBank/DDBJ whole genome shotgun (WGS) entry which is preliminary data.</text>
</comment>
<dbReference type="Pfam" id="PF00295">
    <property type="entry name" value="Glyco_hydro_28"/>
    <property type="match status" value="1"/>
</dbReference>
<dbReference type="SUPFAM" id="SSF51126">
    <property type="entry name" value="Pectin lyase-like"/>
    <property type="match status" value="1"/>
</dbReference>
<dbReference type="EMBL" id="JADFTS010000005">
    <property type="protein sequence ID" value="KAF9604033.1"/>
    <property type="molecule type" value="Genomic_DNA"/>
</dbReference>
<feature type="compositionally biased region" description="Low complexity" evidence="10">
    <location>
        <begin position="38"/>
        <end position="54"/>
    </location>
</feature>
<feature type="signal peptide" evidence="11">
    <location>
        <begin position="1"/>
        <end position="23"/>
    </location>
</feature>
<dbReference type="GO" id="GO:0071555">
    <property type="term" value="P:cell wall organization"/>
    <property type="evidence" value="ECO:0007669"/>
    <property type="project" value="UniProtKB-KW"/>
</dbReference>
<keyword evidence="4" id="KW-0964">Secreted</keyword>
<keyword evidence="6 9" id="KW-0326">Glycosidase</keyword>
<dbReference type="InterPro" id="IPR011050">
    <property type="entry name" value="Pectin_lyase_fold/virulence"/>
</dbReference>
<evidence type="ECO:0000256" key="7">
    <source>
        <dbReference type="ARBA" id="ARBA00023316"/>
    </source>
</evidence>
<evidence type="ECO:0000256" key="4">
    <source>
        <dbReference type="ARBA" id="ARBA00022525"/>
    </source>
</evidence>
<evidence type="ECO:0000256" key="11">
    <source>
        <dbReference type="SAM" id="SignalP"/>
    </source>
</evidence>
<feature type="region of interest" description="Disordered" evidence="10">
    <location>
        <begin position="32"/>
        <end position="96"/>
    </location>
</feature>
<proteinExistence type="inferred from homology"/>
<comment type="subcellular location">
    <subcellularLocation>
        <location evidence="1">Secreted</location>
        <location evidence="1">Cell wall</location>
    </subcellularLocation>
</comment>
<organism evidence="12 13">
    <name type="scientific">Coptis chinensis</name>
    <dbReference type="NCBI Taxonomy" id="261450"/>
    <lineage>
        <taxon>Eukaryota</taxon>
        <taxon>Viridiplantae</taxon>
        <taxon>Streptophyta</taxon>
        <taxon>Embryophyta</taxon>
        <taxon>Tracheophyta</taxon>
        <taxon>Spermatophyta</taxon>
        <taxon>Magnoliopsida</taxon>
        <taxon>Ranunculales</taxon>
        <taxon>Ranunculaceae</taxon>
        <taxon>Coptidoideae</taxon>
        <taxon>Coptis</taxon>
    </lineage>
</organism>
<gene>
    <name evidence="12" type="ORF">IFM89_001393</name>
</gene>